<dbReference type="EMBL" id="AUSU01004402">
    <property type="protein sequence ID" value="EPS65147.1"/>
    <property type="molecule type" value="Genomic_DNA"/>
</dbReference>
<evidence type="ECO:0000313" key="3">
    <source>
        <dbReference type="Proteomes" id="UP000015453"/>
    </source>
</evidence>
<dbReference type="OrthoDB" id="153872at2759"/>
<keyword evidence="3" id="KW-1185">Reference proteome</keyword>
<name>S8DYP2_9LAMI</name>
<feature type="non-terminal residue" evidence="2">
    <location>
        <position position="1"/>
    </location>
</feature>
<sequence length="108" mass="12057">ALVRSAMRSRGRDSRSVEKWVQYSEVVEKKKVSPLKEEEVSSSSAVDLRKQPPSDAPPLLKLDYEEIMNAWSDKGPLYVEPETTTTTASQIVPDINNDVVSHEASNIN</sequence>
<dbReference type="PANTHER" id="PTHR31874">
    <property type="entry name" value="CCT MOTIF FAMILY PROTEIN, EXPRESSED"/>
    <property type="match status" value="1"/>
</dbReference>
<feature type="region of interest" description="Disordered" evidence="1">
    <location>
        <begin position="33"/>
        <end position="59"/>
    </location>
</feature>
<comment type="caution">
    <text evidence="2">The sequence shown here is derived from an EMBL/GenBank/DDBJ whole genome shotgun (WGS) entry which is preliminary data.</text>
</comment>
<evidence type="ECO:0000256" key="1">
    <source>
        <dbReference type="SAM" id="MobiDB-lite"/>
    </source>
</evidence>
<proteinExistence type="predicted"/>
<feature type="non-terminal residue" evidence="2">
    <location>
        <position position="108"/>
    </location>
</feature>
<dbReference type="GO" id="GO:0006355">
    <property type="term" value="P:regulation of DNA-templated transcription"/>
    <property type="evidence" value="ECO:0007669"/>
    <property type="project" value="TreeGrafter"/>
</dbReference>
<reference evidence="2 3" key="1">
    <citation type="journal article" date="2013" name="BMC Genomics">
        <title>The miniature genome of a carnivorous plant Genlisea aurea contains a low number of genes and short non-coding sequences.</title>
        <authorList>
            <person name="Leushkin E.V."/>
            <person name="Sutormin R.A."/>
            <person name="Nabieva E.R."/>
            <person name="Penin A.A."/>
            <person name="Kondrashov A.S."/>
            <person name="Logacheva M.D."/>
        </authorList>
    </citation>
    <scope>NUCLEOTIDE SEQUENCE [LARGE SCALE GENOMIC DNA]</scope>
</reference>
<dbReference type="GO" id="GO:0005634">
    <property type="term" value="C:nucleus"/>
    <property type="evidence" value="ECO:0007669"/>
    <property type="project" value="TreeGrafter"/>
</dbReference>
<dbReference type="AlphaFoldDB" id="S8DYP2"/>
<gene>
    <name evidence="2" type="ORF">M569_09635</name>
</gene>
<dbReference type="InterPro" id="IPR052453">
    <property type="entry name" value="CONSTANS-like_ZF"/>
</dbReference>
<accession>S8DYP2</accession>
<organism evidence="2 3">
    <name type="scientific">Genlisea aurea</name>
    <dbReference type="NCBI Taxonomy" id="192259"/>
    <lineage>
        <taxon>Eukaryota</taxon>
        <taxon>Viridiplantae</taxon>
        <taxon>Streptophyta</taxon>
        <taxon>Embryophyta</taxon>
        <taxon>Tracheophyta</taxon>
        <taxon>Spermatophyta</taxon>
        <taxon>Magnoliopsida</taxon>
        <taxon>eudicotyledons</taxon>
        <taxon>Gunneridae</taxon>
        <taxon>Pentapetalae</taxon>
        <taxon>asterids</taxon>
        <taxon>lamiids</taxon>
        <taxon>Lamiales</taxon>
        <taxon>Lentibulariaceae</taxon>
        <taxon>Genlisea</taxon>
    </lineage>
</organism>
<feature type="region of interest" description="Disordered" evidence="1">
    <location>
        <begin position="85"/>
        <end position="108"/>
    </location>
</feature>
<protein>
    <submittedName>
        <fullName evidence="2">Uncharacterized protein</fullName>
    </submittedName>
</protein>
<dbReference type="PANTHER" id="PTHR31874:SF25">
    <property type="entry name" value="CCT MOTIF FAMILY PROTEIN"/>
    <property type="match status" value="1"/>
</dbReference>
<dbReference type="Proteomes" id="UP000015453">
    <property type="component" value="Unassembled WGS sequence"/>
</dbReference>
<evidence type="ECO:0000313" key="2">
    <source>
        <dbReference type="EMBL" id="EPS65147.1"/>
    </source>
</evidence>